<feature type="non-terminal residue" evidence="1">
    <location>
        <position position="1"/>
    </location>
</feature>
<protein>
    <submittedName>
        <fullName evidence="1">Protein kinase superfamily protein</fullName>
    </submittedName>
</protein>
<dbReference type="EMBL" id="BKCJ011273710">
    <property type="protein sequence ID" value="GFD13610.1"/>
    <property type="molecule type" value="Genomic_DNA"/>
</dbReference>
<organism evidence="1">
    <name type="scientific">Tanacetum cinerariifolium</name>
    <name type="common">Dalmatian daisy</name>
    <name type="synonym">Chrysanthemum cinerariifolium</name>
    <dbReference type="NCBI Taxonomy" id="118510"/>
    <lineage>
        <taxon>Eukaryota</taxon>
        <taxon>Viridiplantae</taxon>
        <taxon>Streptophyta</taxon>
        <taxon>Embryophyta</taxon>
        <taxon>Tracheophyta</taxon>
        <taxon>Spermatophyta</taxon>
        <taxon>Magnoliopsida</taxon>
        <taxon>eudicotyledons</taxon>
        <taxon>Gunneridae</taxon>
        <taxon>Pentapetalae</taxon>
        <taxon>asterids</taxon>
        <taxon>campanulids</taxon>
        <taxon>Asterales</taxon>
        <taxon>Asteraceae</taxon>
        <taxon>Asteroideae</taxon>
        <taxon>Anthemideae</taxon>
        <taxon>Anthemidinae</taxon>
        <taxon>Tanacetum</taxon>
    </lineage>
</organism>
<evidence type="ECO:0000313" key="1">
    <source>
        <dbReference type="EMBL" id="GFD13610.1"/>
    </source>
</evidence>
<accession>A0A699TUU0</accession>
<dbReference type="GO" id="GO:0016301">
    <property type="term" value="F:kinase activity"/>
    <property type="evidence" value="ECO:0007669"/>
    <property type="project" value="UniProtKB-KW"/>
</dbReference>
<gene>
    <name evidence="1" type="ORF">Tci_885579</name>
</gene>
<reference evidence="1" key="1">
    <citation type="journal article" date="2019" name="Sci. Rep.">
        <title>Draft genome of Tanacetum cinerariifolium, the natural source of mosquito coil.</title>
        <authorList>
            <person name="Yamashiro T."/>
            <person name="Shiraishi A."/>
            <person name="Satake H."/>
            <person name="Nakayama K."/>
        </authorList>
    </citation>
    <scope>NUCLEOTIDE SEQUENCE</scope>
</reference>
<keyword evidence="1" id="KW-0808">Transferase</keyword>
<name>A0A699TUU0_TANCI</name>
<sequence>DVGLDESLHLIEQDPSLPRRKREAMKLENETYITGLHCHKEIPEGVKFVNNLLIEELEHGLFFIDAFRDEVFLGSMMYT</sequence>
<keyword evidence="1" id="KW-0418">Kinase</keyword>
<dbReference type="AlphaFoldDB" id="A0A699TUU0"/>
<proteinExistence type="predicted"/>
<comment type="caution">
    <text evidence="1">The sequence shown here is derived from an EMBL/GenBank/DDBJ whole genome shotgun (WGS) entry which is preliminary data.</text>
</comment>